<evidence type="ECO:0000256" key="6">
    <source>
        <dbReference type="SAM" id="SignalP"/>
    </source>
</evidence>
<keyword evidence="6" id="KW-0732">Signal</keyword>
<sequence length="307" mass="33119">MAPKTAFILVALVSAAAAASHGRLRASLSCPPLLKLRGGAVTTSYGRPISSYSQYSREMAVPVERQPVQVEQPESMSDAERVFVLQQFSRQAVRKAFIKRVYAIVATQLAATAGVVALLRSAPHVPFLLLRQLGPFIFFLPAVVLLALQWVLATRGSSTLAYLLLTAFTVTEGAVIGVATLPLPLTLILRAAAAAALATGGISLYALTTKRDFTMMGGMLGAGLLSLIMLGIAQYIFGGSWLTSVRLAFGTLLFSFFLLYNTQQMMGGGKQRQVRPTEHLLAAVQIYTDIINLFMHILASMAREQRD</sequence>
<evidence type="ECO:0000256" key="5">
    <source>
        <dbReference type="RuleBase" id="RU004379"/>
    </source>
</evidence>
<evidence type="ECO:0000313" key="7">
    <source>
        <dbReference type="EMBL" id="CAD9513228.1"/>
    </source>
</evidence>
<feature type="transmembrane region" description="Helical" evidence="5">
    <location>
        <begin position="280"/>
        <end position="299"/>
    </location>
</feature>
<dbReference type="PANTHER" id="PTHR23291:SF50">
    <property type="entry name" value="PROTEIN LIFEGUARD 4"/>
    <property type="match status" value="1"/>
</dbReference>
<dbReference type="GO" id="GO:0016020">
    <property type="term" value="C:membrane"/>
    <property type="evidence" value="ECO:0007669"/>
    <property type="project" value="UniProtKB-SubCell"/>
</dbReference>
<dbReference type="EMBL" id="HBGU01059557">
    <property type="protein sequence ID" value="CAD9513228.1"/>
    <property type="molecule type" value="Transcribed_RNA"/>
</dbReference>
<dbReference type="InterPro" id="IPR006214">
    <property type="entry name" value="Bax_inhibitor_1-related"/>
</dbReference>
<evidence type="ECO:0000256" key="2">
    <source>
        <dbReference type="ARBA" id="ARBA00022692"/>
    </source>
</evidence>
<feature type="chain" id="PRO_5031512803" evidence="6">
    <location>
        <begin position="19"/>
        <end position="307"/>
    </location>
</feature>
<accession>A0A7S2N0T8</accession>
<feature type="transmembrane region" description="Helical" evidence="5">
    <location>
        <begin position="219"/>
        <end position="237"/>
    </location>
</feature>
<name>A0A7S2N0T8_9EUKA</name>
<keyword evidence="2 5" id="KW-0812">Transmembrane</keyword>
<evidence type="ECO:0000256" key="1">
    <source>
        <dbReference type="ARBA" id="ARBA00004141"/>
    </source>
</evidence>
<evidence type="ECO:0000256" key="3">
    <source>
        <dbReference type="ARBA" id="ARBA00022989"/>
    </source>
</evidence>
<feature type="transmembrane region" description="Helical" evidence="5">
    <location>
        <begin position="243"/>
        <end position="260"/>
    </location>
</feature>
<dbReference type="PANTHER" id="PTHR23291">
    <property type="entry name" value="BAX INHIBITOR-RELATED"/>
    <property type="match status" value="1"/>
</dbReference>
<keyword evidence="3 5" id="KW-1133">Transmembrane helix</keyword>
<feature type="signal peptide" evidence="6">
    <location>
        <begin position="1"/>
        <end position="18"/>
    </location>
</feature>
<evidence type="ECO:0000256" key="4">
    <source>
        <dbReference type="ARBA" id="ARBA00023136"/>
    </source>
</evidence>
<feature type="transmembrane region" description="Helical" evidence="5">
    <location>
        <begin position="133"/>
        <end position="153"/>
    </location>
</feature>
<proteinExistence type="inferred from homology"/>
<reference evidence="7" key="1">
    <citation type="submission" date="2021-01" db="EMBL/GenBank/DDBJ databases">
        <authorList>
            <person name="Corre E."/>
            <person name="Pelletier E."/>
            <person name="Niang G."/>
            <person name="Scheremetjew M."/>
            <person name="Finn R."/>
            <person name="Kale V."/>
            <person name="Holt S."/>
            <person name="Cochrane G."/>
            <person name="Meng A."/>
            <person name="Brown T."/>
            <person name="Cohen L."/>
        </authorList>
    </citation>
    <scope>NUCLEOTIDE SEQUENCE</scope>
    <source>
        <strain evidence="7">UTEX LB 985</strain>
    </source>
</reference>
<organism evidence="7">
    <name type="scientific">Haptolina brevifila</name>
    <dbReference type="NCBI Taxonomy" id="156173"/>
    <lineage>
        <taxon>Eukaryota</taxon>
        <taxon>Haptista</taxon>
        <taxon>Haptophyta</taxon>
        <taxon>Prymnesiophyceae</taxon>
        <taxon>Prymnesiales</taxon>
        <taxon>Prymnesiaceae</taxon>
        <taxon>Haptolina</taxon>
    </lineage>
</organism>
<comment type="subcellular location">
    <subcellularLocation>
        <location evidence="1">Membrane</location>
        <topology evidence="1">Multi-pass membrane protein</topology>
    </subcellularLocation>
</comment>
<protein>
    <submittedName>
        <fullName evidence="7">Uncharacterized protein</fullName>
    </submittedName>
</protein>
<feature type="transmembrane region" description="Helical" evidence="5">
    <location>
        <begin position="187"/>
        <end position="207"/>
    </location>
</feature>
<feature type="transmembrane region" description="Helical" evidence="5">
    <location>
        <begin position="160"/>
        <end position="181"/>
    </location>
</feature>
<dbReference type="Pfam" id="PF01027">
    <property type="entry name" value="Bax1-I"/>
    <property type="match status" value="1"/>
</dbReference>
<gene>
    <name evidence="7" type="ORF">CBRE1094_LOCUS32385</name>
</gene>
<dbReference type="AlphaFoldDB" id="A0A7S2N0T8"/>
<comment type="similarity">
    <text evidence="5">Belongs to the BI1 family.</text>
</comment>
<keyword evidence="4 5" id="KW-0472">Membrane</keyword>